<keyword evidence="1" id="KW-0812">Transmembrane</keyword>
<evidence type="ECO:0000256" key="1">
    <source>
        <dbReference type="SAM" id="Phobius"/>
    </source>
</evidence>
<gene>
    <name evidence="2" type="ORF">ACJEBI_14895</name>
</gene>
<feature type="transmembrane region" description="Helical" evidence="1">
    <location>
        <begin position="41"/>
        <end position="62"/>
    </location>
</feature>
<name>A0ABW8RGZ7_9BACI</name>
<keyword evidence="1" id="KW-0472">Membrane</keyword>
<protein>
    <submittedName>
        <fullName evidence="2">Uncharacterized protein</fullName>
    </submittedName>
</protein>
<sequence length="65" mass="7118">MDERSVTLLQKYFVISVYVILLASGIGLLIAYVMGIKSIETSLLILCLFGIFIVLGLGTVVVKRL</sequence>
<organism evidence="2 3">
    <name type="scientific">Bacillus salipaludis</name>
    <dbReference type="NCBI Taxonomy" id="2547811"/>
    <lineage>
        <taxon>Bacteria</taxon>
        <taxon>Bacillati</taxon>
        <taxon>Bacillota</taxon>
        <taxon>Bacilli</taxon>
        <taxon>Bacillales</taxon>
        <taxon>Bacillaceae</taxon>
        <taxon>Bacillus</taxon>
    </lineage>
</organism>
<dbReference type="RefSeq" id="WP_406581330.1">
    <property type="nucleotide sequence ID" value="NZ_JBJHQH010000010.1"/>
</dbReference>
<evidence type="ECO:0000313" key="2">
    <source>
        <dbReference type="EMBL" id="MFK9092761.1"/>
    </source>
</evidence>
<comment type="caution">
    <text evidence="2">The sequence shown here is derived from an EMBL/GenBank/DDBJ whole genome shotgun (WGS) entry which is preliminary data.</text>
</comment>
<evidence type="ECO:0000313" key="3">
    <source>
        <dbReference type="Proteomes" id="UP001623041"/>
    </source>
</evidence>
<proteinExistence type="predicted"/>
<reference evidence="2 3" key="1">
    <citation type="submission" date="2024-11" db="EMBL/GenBank/DDBJ databases">
        <authorList>
            <person name="Lucas J.A."/>
        </authorList>
    </citation>
    <scope>NUCLEOTIDE SEQUENCE [LARGE SCALE GENOMIC DNA]</scope>
    <source>
        <strain evidence="2 3">Z 5.4</strain>
    </source>
</reference>
<feature type="transmembrane region" description="Helical" evidence="1">
    <location>
        <begin position="12"/>
        <end position="35"/>
    </location>
</feature>
<accession>A0ABW8RGZ7</accession>
<dbReference type="Proteomes" id="UP001623041">
    <property type="component" value="Unassembled WGS sequence"/>
</dbReference>
<dbReference type="EMBL" id="JBJHQH010000010">
    <property type="protein sequence ID" value="MFK9092761.1"/>
    <property type="molecule type" value="Genomic_DNA"/>
</dbReference>
<keyword evidence="3" id="KW-1185">Reference proteome</keyword>
<keyword evidence="1" id="KW-1133">Transmembrane helix</keyword>